<evidence type="ECO:0000256" key="1">
    <source>
        <dbReference type="SAM" id="MobiDB-lite"/>
    </source>
</evidence>
<protein>
    <submittedName>
        <fullName evidence="2">Uncharacterized protein</fullName>
    </submittedName>
</protein>
<reference evidence="2" key="1">
    <citation type="journal article" date="2014" name="Front. Microbiol.">
        <title>High frequency of phylogenetically diverse reductive dehalogenase-homologous genes in deep subseafloor sedimentary metagenomes.</title>
        <authorList>
            <person name="Kawai M."/>
            <person name="Futagami T."/>
            <person name="Toyoda A."/>
            <person name="Takaki Y."/>
            <person name="Nishi S."/>
            <person name="Hori S."/>
            <person name="Arai W."/>
            <person name="Tsubouchi T."/>
            <person name="Morono Y."/>
            <person name="Uchiyama I."/>
            <person name="Ito T."/>
            <person name="Fujiyama A."/>
            <person name="Inagaki F."/>
            <person name="Takami H."/>
        </authorList>
    </citation>
    <scope>NUCLEOTIDE SEQUENCE</scope>
    <source>
        <strain evidence="2">Expedition CK06-06</strain>
    </source>
</reference>
<dbReference type="AlphaFoldDB" id="X1E6P4"/>
<feature type="region of interest" description="Disordered" evidence="1">
    <location>
        <begin position="1"/>
        <end position="27"/>
    </location>
</feature>
<feature type="compositionally biased region" description="Basic and acidic residues" evidence="1">
    <location>
        <begin position="12"/>
        <end position="25"/>
    </location>
</feature>
<dbReference type="EMBL" id="BART01031298">
    <property type="protein sequence ID" value="GAH12854.1"/>
    <property type="molecule type" value="Genomic_DNA"/>
</dbReference>
<evidence type="ECO:0000313" key="2">
    <source>
        <dbReference type="EMBL" id="GAH12854.1"/>
    </source>
</evidence>
<accession>X1E6P4</accession>
<sequence length="62" mass="6919">GRNHRVSGKASRRSDRQDENNKEVDAGACIPSGYESVERVNGHMEVQILSGAQWRHQCGILK</sequence>
<proteinExistence type="predicted"/>
<organism evidence="2">
    <name type="scientific">marine sediment metagenome</name>
    <dbReference type="NCBI Taxonomy" id="412755"/>
    <lineage>
        <taxon>unclassified sequences</taxon>
        <taxon>metagenomes</taxon>
        <taxon>ecological metagenomes</taxon>
    </lineage>
</organism>
<feature type="compositionally biased region" description="Basic residues" evidence="1">
    <location>
        <begin position="1"/>
        <end position="11"/>
    </location>
</feature>
<comment type="caution">
    <text evidence="2">The sequence shown here is derived from an EMBL/GenBank/DDBJ whole genome shotgun (WGS) entry which is preliminary data.</text>
</comment>
<name>X1E6P4_9ZZZZ</name>
<gene>
    <name evidence="2" type="ORF">S01H4_54394</name>
</gene>
<feature type="non-terminal residue" evidence="2">
    <location>
        <position position="1"/>
    </location>
</feature>